<evidence type="ECO:0008006" key="4">
    <source>
        <dbReference type="Google" id="ProtNLM"/>
    </source>
</evidence>
<comment type="caution">
    <text evidence="2">The sequence shown here is derived from an EMBL/GenBank/DDBJ whole genome shotgun (WGS) entry which is preliminary data.</text>
</comment>
<name>A0A8S3IK67_9BILA</name>
<dbReference type="Proteomes" id="UP000681967">
    <property type="component" value="Unassembled WGS sequence"/>
</dbReference>
<dbReference type="AlphaFoldDB" id="A0A8S3IK67"/>
<dbReference type="EMBL" id="CAJOBH010244268">
    <property type="protein sequence ID" value="CAF5119681.1"/>
    <property type="molecule type" value="Genomic_DNA"/>
</dbReference>
<feature type="non-terminal residue" evidence="2">
    <location>
        <position position="93"/>
    </location>
</feature>
<protein>
    <recommendedName>
        <fullName evidence="4">Alpha-1,2-Mannosidase</fullName>
    </recommendedName>
</protein>
<accession>A0A8S3IK67</accession>
<dbReference type="EMBL" id="CAJOBJ010345109">
    <property type="protein sequence ID" value="CAF5200294.1"/>
    <property type="molecule type" value="Genomic_DNA"/>
</dbReference>
<gene>
    <name evidence="1" type="ORF">BYL167_LOCUS66881</name>
    <name evidence="2" type="ORF">GIL414_LOCUS76335</name>
</gene>
<evidence type="ECO:0000313" key="2">
    <source>
        <dbReference type="EMBL" id="CAF5200294.1"/>
    </source>
</evidence>
<dbReference type="Proteomes" id="UP000681720">
    <property type="component" value="Unassembled WGS sequence"/>
</dbReference>
<reference evidence="2" key="1">
    <citation type="submission" date="2021-02" db="EMBL/GenBank/DDBJ databases">
        <authorList>
            <person name="Nowell W R."/>
        </authorList>
    </citation>
    <scope>NUCLEOTIDE SEQUENCE</scope>
</reference>
<organism evidence="2 3">
    <name type="scientific">Rotaria magnacalcarata</name>
    <dbReference type="NCBI Taxonomy" id="392030"/>
    <lineage>
        <taxon>Eukaryota</taxon>
        <taxon>Metazoa</taxon>
        <taxon>Spiralia</taxon>
        <taxon>Gnathifera</taxon>
        <taxon>Rotifera</taxon>
        <taxon>Eurotatoria</taxon>
        <taxon>Bdelloidea</taxon>
        <taxon>Philodinida</taxon>
        <taxon>Philodinidae</taxon>
        <taxon>Rotaria</taxon>
    </lineage>
</organism>
<evidence type="ECO:0000313" key="3">
    <source>
        <dbReference type="Proteomes" id="UP000681720"/>
    </source>
</evidence>
<sequence length="93" mass="10505">SCFLDTGYVYNTEAHPIDIGSLDCCTSSPFDETSSDAFENDSLTKEQIRWLGNILLNQDKQELHGVIKQNYSLLTCSALTFEQRFSLYGEILT</sequence>
<proteinExistence type="predicted"/>
<evidence type="ECO:0000313" key="1">
    <source>
        <dbReference type="EMBL" id="CAF5119681.1"/>
    </source>
</evidence>